<name>A0ABU4GTU0_9CLOT</name>
<comment type="caution">
    <text evidence="2">The sequence shown here is derived from an EMBL/GenBank/DDBJ whole genome shotgun (WGS) entry which is preliminary data.</text>
</comment>
<keyword evidence="3" id="KW-1185">Reference proteome</keyword>
<keyword evidence="1" id="KW-0812">Transmembrane</keyword>
<dbReference type="Proteomes" id="UP001276854">
    <property type="component" value="Unassembled WGS sequence"/>
</dbReference>
<proteinExistence type="predicted"/>
<feature type="transmembrane region" description="Helical" evidence="1">
    <location>
        <begin position="7"/>
        <end position="26"/>
    </location>
</feature>
<keyword evidence="1" id="KW-0472">Membrane</keyword>
<feature type="transmembrane region" description="Helical" evidence="1">
    <location>
        <begin position="76"/>
        <end position="91"/>
    </location>
</feature>
<dbReference type="RefSeq" id="WP_318066570.1">
    <property type="nucleotide sequence ID" value="NZ_JAWONS010000324.1"/>
</dbReference>
<evidence type="ECO:0000256" key="1">
    <source>
        <dbReference type="SAM" id="Phobius"/>
    </source>
</evidence>
<organism evidence="2 3">
    <name type="scientific">Clostridium boliviensis</name>
    <dbReference type="NCBI Taxonomy" id="318465"/>
    <lineage>
        <taxon>Bacteria</taxon>
        <taxon>Bacillati</taxon>
        <taxon>Bacillota</taxon>
        <taxon>Clostridia</taxon>
        <taxon>Eubacteriales</taxon>
        <taxon>Clostridiaceae</taxon>
        <taxon>Clostridium</taxon>
    </lineage>
</organism>
<evidence type="ECO:0000313" key="2">
    <source>
        <dbReference type="EMBL" id="MDW2800407.1"/>
    </source>
</evidence>
<dbReference type="EMBL" id="JAWONS010000324">
    <property type="protein sequence ID" value="MDW2800407.1"/>
    <property type="molecule type" value="Genomic_DNA"/>
</dbReference>
<protein>
    <submittedName>
        <fullName evidence="2">Uncharacterized protein</fullName>
    </submittedName>
</protein>
<accession>A0ABU4GTU0</accession>
<reference evidence="2 3" key="1">
    <citation type="submission" date="2023-10" db="EMBL/GenBank/DDBJ databases">
        <title>A novel Glycoside Hydrolase 43-Like Enzyme from Clostrdium boliviensis is an Endo-xylanase, and a Candidate for Xylooligosaccharides Production from Different Xylan Substrates.</title>
        <authorList>
            <person name="Alvarez M.T."/>
            <person name="Rocabado-Villegas L.R."/>
            <person name="Salas-Veizaga D.M."/>
            <person name="Linares-Pasten J.A."/>
            <person name="Gudmundsdottir E.E."/>
            <person name="Hreggvidsson G.O."/>
            <person name="Adlercreutz P."/>
            <person name="Nordberg Karlsson E."/>
        </authorList>
    </citation>
    <scope>NUCLEOTIDE SEQUENCE [LARGE SCALE GENOMIC DNA]</scope>
    <source>
        <strain evidence="2 3">E-1</strain>
    </source>
</reference>
<keyword evidence="1" id="KW-1133">Transmembrane helix</keyword>
<feature type="transmembrane region" description="Helical" evidence="1">
    <location>
        <begin position="46"/>
        <end position="64"/>
    </location>
</feature>
<gene>
    <name evidence="2" type="ORF">RZO55_22830</name>
</gene>
<evidence type="ECO:0000313" key="3">
    <source>
        <dbReference type="Proteomes" id="UP001276854"/>
    </source>
</evidence>
<sequence>MKIKKYIFIPLIIISIVLTFQILPIADLKSLLPTDIYLKYIWSERISMMAYNILLLVIIAQDIFGEQAKYSTPKKIAIILAFFAVDIILFWL</sequence>